<organism evidence="2 3">
    <name type="scientific">Pristionchus entomophagus</name>
    <dbReference type="NCBI Taxonomy" id="358040"/>
    <lineage>
        <taxon>Eukaryota</taxon>
        <taxon>Metazoa</taxon>
        <taxon>Ecdysozoa</taxon>
        <taxon>Nematoda</taxon>
        <taxon>Chromadorea</taxon>
        <taxon>Rhabditida</taxon>
        <taxon>Rhabditina</taxon>
        <taxon>Diplogasteromorpha</taxon>
        <taxon>Diplogasteroidea</taxon>
        <taxon>Neodiplogasteridae</taxon>
        <taxon>Pristionchus</taxon>
    </lineage>
</organism>
<reference evidence="2" key="1">
    <citation type="submission" date="2023-10" db="EMBL/GenBank/DDBJ databases">
        <title>Genome assembly of Pristionchus species.</title>
        <authorList>
            <person name="Yoshida K."/>
            <person name="Sommer R.J."/>
        </authorList>
    </citation>
    <scope>NUCLEOTIDE SEQUENCE</scope>
    <source>
        <strain evidence="2">RS0144</strain>
    </source>
</reference>
<comment type="caution">
    <text evidence="2">The sequence shown here is derived from an EMBL/GenBank/DDBJ whole genome shotgun (WGS) entry which is preliminary data.</text>
</comment>
<evidence type="ECO:0000256" key="1">
    <source>
        <dbReference type="SAM" id="SignalP"/>
    </source>
</evidence>
<keyword evidence="1" id="KW-0732">Signal</keyword>
<sequence>LSPTTFSFLPCDVMPVFLLLLLSTNLVLSLNTHALIHPNESLNPSNISENEDYFNIVIGGVTRRCYWDGTAPACAGECPSTHDEMDRRDHLWTDPDCTEWKAWPWNCESDPHFGAPCLRIGPFWDPDHPWWHTTKALCCWKIKQ</sequence>
<feature type="non-terminal residue" evidence="2">
    <location>
        <position position="1"/>
    </location>
</feature>
<dbReference type="AlphaFoldDB" id="A0AAV5T2J3"/>
<feature type="signal peptide" evidence="1">
    <location>
        <begin position="1"/>
        <end position="29"/>
    </location>
</feature>
<evidence type="ECO:0000313" key="2">
    <source>
        <dbReference type="EMBL" id="GMS89801.1"/>
    </source>
</evidence>
<protein>
    <submittedName>
        <fullName evidence="2">Uncharacterized protein</fullName>
    </submittedName>
</protein>
<name>A0AAV5T2J3_9BILA</name>
<accession>A0AAV5T2J3</accession>
<evidence type="ECO:0000313" key="3">
    <source>
        <dbReference type="Proteomes" id="UP001432027"/>
    </source>
</evidence>
<proteinExistence type="predicted"/>
<keyword evidence="3" id="KW-1185">Reference proteome</keyword>
<feature type="chain" id="PRO_5043809034" evidence="1">
    <location>
        <begin position="30"/>
        <end position="144"/>
    </location>
</feature>
<dbReference type="EMBL" id="BTSX01000003">
    <property type="protein sequence ID" value="GMS89801.1"/>
    <property type="molecule type" value="Genomic_DNA"/>
</dbReference>
<dbReference type="Proteomes" id="UP001432027">
    <property type="component" value="Unassembled WGS sequence"/>
</dbReference>
<gene>
    <name evidence="2" type="ORF">PENTCL1PPCAC_11976</name>
</gene>